<proteinExistence type="predicted"/>
<dbReference type="PANTHER" id="PTHR37291">
    <property type="entry name" value="5-METHYLCYTOSINE-SPECIFIC RESTRICTION ENZYME B"/>
    <property type="match status" value="1"/>
</dbReference>
<dbReference type="Gene3D" id="3.40.50.300">
    <property type="entry name" value="P-loop containing nucleotide triphosphate hydrolases"/>
    <property type="match status" value="1"/>
</dbReference>
<dbReference type="InterPro" id="IPR003593">
    <property type="entry name" value="AAA+_ATPase"/>
</dbReference>
<evidence type="ECO:0000259" key="1">
    <source>
        <dbReference type="SMART" id="SM00382"/>
    </source>
</evidence>
<keyword evidence="3" id="KW-1185">Reference proteome</keyword>
<dbReference type="PANTHER" id="PTHR37291:SF1">
    <property type="entry name" value="TYPE IV METHYL-DIRECTED RESTRICTION ENZYME ECOKMCRB SUBUNIT"/>
    <property type="match status" value="1"/>
</dbReference>
<dbReference type="GO" id="GO:0016887">
    <property type="term" value="F:ATP hydrolysis activity"/>
    <property type="evidence" value="ECO:0007669"/>
    <property type="project" value="InterPro"/>
</dbReference>
<dbReference type="Pfam" id="PF07728">
    <property type="entry name" value="AAA_5"/>
    <property type="match status" value="1"/>
</dbReference>
<feature type="domain" description="AAA+ ATPase" evidence="1">
    <location>
        <begin position="399"/>
        <end position="620"/>
    </location>
</feature>
<evidence type="ECO:0000313" key="3">
    <source>
        <dbReference type="Proteomes" id="UP001141183"/>
    </source>
</evidence>
<dbReference type="InterPro" id="IPR052934">
    <property type="entry name" value="Methyl-DNA_Rec/Restrict_Enz"/>
</dbReference>
<name>A0A9X3XLR6_9CLOT</name>
<dbReference type="AlphaFoldDB" id="A0A9X3XLR6"/>
<reference evidence="2" key="1">
    <citation type="submission" date="2022-05" db="EMBL/GenBank/DDBJ databases">
        <title>Draft genome sequence of Clostridium tertium strain CP3 isolated from Peru.</title>
        <authorList>
            <person name="Hurtado R."/>
            <person name="Lima L."/>
            <person name="Sousa T."/>
            <person name="Jaiswal A.K."/>
            <person name="Tiwari S."/>
            <person name="Maturrano L."/>
            <person name="Brenig B."/>
            <person name="Azevedo V."/>
        </authorList>
    </citation>
    <scope>NUCLEOTIDE SEQUENCE</scope>
    <source>
        <strain evidence="2">CP3</strain>
    </source>
</reference>
<dbReference type="RefSeq" id="WP_195624562.1">
    <property type="nucleotide sequence ID" value="NZ_JADMSE010000034.1"/>
</dbReference>
<accession>A0A9X3XLR6</accession>
<protein>
    <submittedName>
        <fullName evidence="2">AAA family ATPase</fullName>
    </submittedName>
</protein>
<organism evidence="2 3">
    <name type="scientific">Clostridium tertium</name>
    <dbReference type="NCBI Taxonomy" id="1559"/>
    <lineage>
        <taxon>Bacteria</taxon>
        <taxon>Bacillati</taxon>
        <taxon>Bacillota</taxon>
        <taxon>Clostridia</taxon>
        <taxon>Eubacteriales</taxon>
        <taxon>Clostridiaceae</taxon>
        <taxon>Clostridium</taxon>
    </lineage>
</organism>
<sequence>MELNNLLEESKEYKSKDNFFERYVNGKKEFTTRFPFEYLKSMPIEEYVVVKSKYEDTYKDTFAYWLERRKNTGGAIGGGNASKFYIYMDNTGEYCIGYGAKKKYIQGDELKSEYSNLNKKIVEAIELARQDKVSEIKNLNCSIWNMVLLKILSLYVQDKFMDIFSSNVLLPLAKTLNLDVDVVPENIIEINYEATKKLLSMDEFKGWSISMLSEFIYSKFSKVDRKPVYWILGHNYGEGSILNELIKNNKIAIGYFNEDLSDVITNKDQLKEYLKNNNCDNNIIRSLGYFSEIKKNDIVILKSSYTSGPNKKTTVFKVSAIAKVLEDVTLGYEYDKELIHTLPVEWISTEVKEIEGINYLQTIAPIKDNKKLDIILNEYKQTTVKDEDKVEELQDLDTEEKNIILYGPPGTGKTYNVINKALEIIDKEGYLELENKGDREEIVNKYKSLVEAGQIAFCTFHQSYGYEEFVEGLKSDGKGNFIIEDGILKTLAYDAAFEGLKHEHKLKSDEYSNKKDVVIKLMNDVKSFKDSKRFVLIIDEINRGNISKIFGELITLLEEDKRIGKPNQITVTLPYSKEKFSIPNNLYIIGTMNTSDKSIAQIDIALRRRFVFEEMMPRYDILEDIDGIDIQKLLTSINERIEFLLDRDHLIGHAYFVNSKTLADIINTIKNKVIPLLQEYFYSDNEKVGMILGGIGSSKDDNYIIYKEENRAQDIFKCFKNIGDLGSRDFYRVKENFDALEIKKIYED</sequence>
<dbReference type="InterPro" id="IPR027417">
    <property type="entry name" value="P-loop_NTPase"/>
</dbReference>
<dbReference type="InterPro" id="IPR011704">
    <property type="entry name" value="ATPase_dyneun-rel_AAA"/>
</dbReference>
<dbReference type="GO" id="GO:0005524">
    <property type="term" value="F:ATP binding"/>
    <property type="evidence" value="ECO:0007669"/>
    <property type="project" value="InterPro"/>
</dbReference>
<gene>
    <name evidence="2" type="ORF">NE398_09370</name>
</gene>
<dbReference type="Proteomes" id="UP001141183">
    <property type="component" value="Unassembled WGS sequence"/>
</dbReference>
<dbReference type="EMBL" id="JAMRYU010000008">
    <property type="protein sequence ID" value="MDC4240374.1"/>
    <property type="molecule type" value="Genomic_DNA"/>
</dbReference>
<dbReference type="SUPFAM" id="SSF52540">
    <property type="entry name" value="P-loop containing nucleoside triphosphate hydrolases"/>
    <property type="match status" value="1"/>
</dbReference>
<dbReference type="SMART" id="SM00382">
    <property type="entry name" value="AAA"/>
    <property type="match status" value="1"/>
</dbReference>
<comment type="caution">
    <text evidence="2">The sequence shown here is derived from an EMBL/GenBank/DDBJ whole genome shotgun (WGS) entry which is preliminary data.</text>
</comment>
<evidence type="ECO:0000313" key="2">
    <source>
        <dbReference type="EMBL" id="MDC4240374.1"/>
    </source>
</evidence>